<feature type="region of interest" description="Disordered" evidence="1">
    <location>
        <begin position="61"/>
        <end position="115"/>
    </location>
</feature>
<feature type="region of interest" description="Disordered" evidence="1">
    <location>
        <begin position="571"/>
        <end position="594"/>
    </location>
</feature>
<dbReference type="PANTHER" id="PTHR34814:SF1">
    <property type="entry name" value="NITROSOGUANIDINE RESISTANCE PROTEIN SNG1"/>
    <property type="match status" value="1"/>
</dbReference>
<dbReference type="EMBL" id="PUHR01000024">
    <property type="protein sequence ID" value="KAG0670337.1"/>
    <property type="molecule type" value="Genomic_DNA"/>
</dbReference>
<organism evidence="4 5">
    <name type="scientific">Maudiozyma exigua</name>
    <name type="common">Yeast</name>
    <name type="synonym">Kazachstania exigua</name>
    <dbReference type="NCBI Taxonomy" id="34358"/>
    <lineage>
        <taxon>Eukaryota</taxon>
        <taxon>Fungi</taxon>
        <taxon>Dikarya</taxon>
        <taxon>Ascomycota</taxon>
        <taxon>Saccharomycotina</taxon>
        <taxon>Saccharomycetes</taxon>
        <taxon>Saccharomycetales</taxon>
        <taxon>Saccharomycetaceae</taxon>
        <taxon>Maudiozyma</taxon>
    </lineage>
</organism>
<evidence type="ECO:0000313" key="5">
    <source>
        <dbReference type="Proteomes" id="UP000750334"/>
    </source>
</evidence>
<feature type="transmembrane region" description="Helical" evidence="2">
    <location>
        <begin position="364"/>
        <end position="390"/>
    </location>
</feature>
<evidence type="ECO:0000256" key="2">
    <source>
        <dbReference type="SAM" id="Phobius"/>
    </source>
</evidence>
<feature type="compositionally biased region" description="Polar residues" evidence="1">
    <location>
        <begin position="73"/>
        <end position="94"/>
    </location>
</feature>
<dbReference type="Pfam" id="PF12051">
    <property type="entry name" value="DUF3533"/>
    <property type="match status" value="1"/>
</dbReference>
<name>A0A9P7BBF6_MAUEX</name>
<accession>A0A9P7BBF6</accession>
<keyword evidence="2" id="KW-1133">Transmembrane helix</keyword>
<feature type="transmembrane region" description="Helical" evidence="2">
    <location>
        <begin position="135"/>
        <end position="158"/>
    </location>
</feature>
<dbReference type="PANTHER" id="PTHR34814">
    <property type="entry name" value="NITROSOGUANIDINE RESISTANCE PROTEIN SNG1"/>
    <property type="match status" value="1"/>
</dbReference>
<feature type="compositionally biased region" description="Low complexity" evidence="1">
    <location>
        <begin position="100"/>
        <end position="112"/>
    </location>
</feature>
<keyword evidence="2" id="KW-0812">Transmembrane</keyword>
<evidence type="ECO:0000256" key="1">
    <source>
        <dbReference type="SAM" id="MobiDB-lite"/>
    </source>
</evidence>
<dbReference type="OrthoDB" id="2140105at2759"/>
<evidence type="ECO:0000259" key="3">
    <source>
        <dbReference type="Pfam" id="PF12051"/>
    </source>
</evidence>
<keyword evidence="2" id="KW-0472">Membrane</keyword>
<dbReference type="InterPro" id="IPR053001">
    <property type="entry name" value="MNNG_permease-like"/>
</dbReference>
<sequence>MDDIEKQSTKNNTLNDKGSLLVQNEPNILAEMVNLSNHLDQSPNEDAEKIYQEDHSVLYNVPQNRDDDDESLRNQQSINSSEAESVQAYNGQTDNNEDASSSITKTGSNSSSDTTLEKIQTRYFSPRLHDQRKKVVLHFLLTILIFAVFIFTIFTLFWGSNAFTVKYWHRIKLLAVLQDDILTEPMQDLDVVPLTTVINNILPDIPGKWSIYNNSESFINKYELPESTPEAIDKKVTERIYHEYFWVSINVKPNATAQLYESIVNNTAEPFNASSVFEVMYESGRDPTNMNTAILPIMKELEAAFVEYYTYQYLPSLMTNITRSNPNITYNPMSLSTMGNIGFNYIDYRPFYRRGLITPAQIGIIYGLITPAQIGIIYGLIITVFQFLVYSPLHMEMAKYLNARNYIFYRVIISFVTFFFTSLFYCTVSAIYGFDFTKAFGRGGFMVYWMSSWLYMLACGGANENVVSLIFLYKPQFLGFWILGFVILNIGPAFFTMALDNVFYRYGYAMPIYNAVSIFRVIFMDVSKRHMGRNYGVLVAWIVINTCLQPFVIKYVAKVNRERQRAAVAAAEAAASDPKTSAPAETAADREESK</sequence>
<proteinExistence type="predicted"/>
<dbReference type="AlphaFoldDB" id="A0A9P7BBF6"/>
<feature type="transmembrane region" description="Helical" evidence="2">
    <location>
        <begin position="535"/>
        <end position="557"/>
    </location>
</feature>
<feature type="transmembrane region" description="Helical" evidence="2">
    <location>
        <begin position="411"/>
        <end position="433"/>
    </location>
</feature>
<dbReference type="InterPro" id="IPR022703">
    <property type="entry name" value="DUF3533"/>
</dbReference>
<dbReference type="Proteomes" id="UP000750334">
    <property type="component" value="Unassembled WGS sequence"/>
</dbReference>
<feature type="transmembrane region" description="Helical" evidence="2">
    <location>
        <begin position="480"/>
        <end position="499"/>
    </location>
</feature>
<protein>
    <recommendedName>
        <fullName evidence="3">DUF3533 domain-containing protein</fullName>
    </recommendedName>
</protein>
<keyword evidence="5" id="KW-1185">Reference proteome</keyword>
<feature type="transmembrane region" description="Helical" evidence="2">
    <location>
        <begin position="453"/>
        <end position="473"/>
    </location>
</feature>
<gene>
    <name evidence="4" type="ORF">C6P45_002470</name>
</gene>
<comment type="caution">
    <text evidence="4">The sequence shown here is derived from an EMBL/GenBank/DDBJ whole genome shotgun (WGS) entry which is preliminary data.</text>
</comment>
<evidence type="ECO:0000313" key="4">
    <source>
        <dbReference type="EMBL" id="KAG0670337.1"/>
    </source>
</evidence>
<reference evidence="4 5" key="1">
    <citation type="submission" date="2020-11" db="EMBL/GenBank/DDBJ databases">
        <title>Kefir isolates.</title>
        <authorList>
            <person name="Marcisauskas S."/>
            <person name="Kim Y."/>
            <person name="Blasche S."/>
        </authorList>
    </citation>
    <scope>NUCLEOTIDE SEQUENCE [LARGE SCALE GENOMIC DNA]</scope>
    <source>
        <strain evidence="4 5">OG2</strain>
    </source>
</reference>
<feature type="domain" description="DUF3533" evidence="3">
    <location>
        <begin position="369"/>
        <end position="547"/>
    </location>
</feature>
<dbReference type="GO" id="GO:0016020">
    <property type="term" value="C:membrane"/>
    <property type="evidence" value="ECO:0007669"/>
    <property type="project" value="TreeGrafter"/>
</dbReference>